<evidence type="ECO:0000313" key="3">
    <source>
        <dbReference type="Proteomes" id="UP000030651"/>
    </source>
</evidence>
<feature type="domain" description="Heterokaryon incompatibility" evidence="1">
    <location>
        <begin position="108"/>
        <end position="240"/>
    </location>
</feature>
<dbReference type="EMBL" id="KI912115">
    <property type="protein sequence ID" value="ETS78471.1"/>
    <property type="molecule type" value="Genomic_DNA"/>
</dbReference>
<dbReference type="PANTHER" id="PTHR24148">
    <property type="entry name" value="ANKYRIN REPEAT DOMAIN-CONTAINING PROTEIN 39 HOMOLOG-RELATED"/>
    <property type="match status" value="1"/>
</dbReference>
<dbReference type="KEGG" id="pfy:PFICI_10533"/>
<dbReference type="AlphaFoldDB" id="W3X008"/>
<organism evidence="2 3">
    <name type="scientific">Pestalotiopsis fici (strain W106-1 / CGMCC3.15140)</name>
    <dbReference type="NCBI Taxonomy" id="1229662"/>
    <lineage>
        <taxon>Eukaryota</taxon>
        <taxon>Fungi</taxon>
        <taxon>Dikarya</taxon>
        <taxon>Ascomycota</taxon>
        <taxon>Pezizomycotina</taxon>
        <taxon>Sordariomycetes</taxon>
        <taxon>Xylariomycetidae</taxon>
        <taxon>Amphisphaeriales</taxon>
        <taxon>Sporocadaceae</taxon>
        <taxon>Pestalotiopsis</taxon>
    </lineage>
</organism>
<accession>W3X008</accession>
<keyword evidence="3" id="KW-1185">Reference proteome</keyword>
<gene>
    <name evidence="2" type="ORF">PFICI_10533</name>
</gene>
<dbReference type="Pfam" id="PF06985">
    <property type="entry name" value="HET"/>
    <property type="match status" value="1"/>
</dbReference>
<dbReference type="PANTHER" id="PTHR24148:SF73">
    <property type="entry name" value="HET DOMAIN PROTEIN (AFU_ORTHOLOGUE AFUA_8G01020)"/>
    <property type="match status" value="1"/>
</dbReference>
<dbReference type="HOGENOM" id="CLU_009105_0_0_1"/>
<proteinExistence type="predicted"/>
<dbReference type="Proteomes" id="UP000030651">
    <property type="component" value="Unassembled WGS sequence"/>
</dbReference>
<dbReference type="RefSeq" id="XP_007837305.1">
    <property type="nucleotide sequence ID" value="XM_007839114.1"/>
</dbReference>
<reference evidence="3" key="1">
    <citation type="journal article" date="2015" name="BMC Genomics">
        <title>Genomic and transcriptomic analysis of the endophytic fungus Pestalotiopsis fici reveals its lifestyle and high potential for synthesis of natural products.</title>
        <authorList>
            <person name="Wang X."/>
            <person name="Zhang X."/>
            <person name="Liu L."/>
            <person name="Xiang M."/>
            <person name="Wang W."/>
            <person name="Sun X."/>
            <person name="Che Y."/>
            <person name="Guo L."/>
            <person name="Liu G."/>
            <person name="Guo L."/>
            <person name="Wang C."/>
            <person name="Yin W.B."/>
            <person name="Stadler M."/>
            <person name="Zhang X."/>
            <person name="Liu X."/>
        </authorList>
    </citation>
    <scope>NUCLEOTIDE SEQUENCE [LARGE SCALE GENOMIC DNA]</scope>
    <source>
        <strain evidence="3">W106-1 / CGMCC3.15140</strain>
    </source>
</reference>
<dbReference type="InParanoid" id="W3X008"/>
<dbReference type="GeneID" id="19275546"/>
<dbReference type="eggNOG" id="ENOG502SPDV">
    <property type="taxonomic scope" value="Eukaryota"/>
</dbReference>
<evidence type="ECO:0000259" key="1">
    <source>
        <dbReference type="Pfam" id="PF06985"/>
    </source>
</evidence>
<dbReference type="InterPro" id="IPR010730">
    <property type="entry name" value="HET"/>
</dbReference>
<sequence>MSNWLACCLQDQASCYACPSSRISLDKTTYYLQYVLMDWHDSSCRRLDLADFGDGMCCMRCGSIRPTHPILPPIHKSEIRLLRLLPGVFDDGVECEIVKAELCLLPEYEAISYTWADETGDASHCQTISISGKPFLVTKNCEMALKRVRMRYYTRVIWIDAICIDQDDIQERGHQVGIMPQIYSQAKGVLMYIGEQSSSSGDMGPGTAGFLSKDLKSVDTICWPALLSTRYFTRLWILQEVALARRATLMWGGFSAAWSSILEKMDFLITEKLPPVFHRFDYRTFSGPDQILNLLLVAQSCNASDPRDKIFALLGLLPSRRIGDIEADYSIEAREIYIRVAVYLASNIDWLQILFHAGTEAHEGGQVPGLPSWVPDWSAPVAQKVHSYTIRSRIQAGIAPLIDVLPMTFAYNESEKSLNVRLLRTPHRAHEWHAWTEELSVPEDPCLWFPLVTRTSLFESVSDIRSDFCREYSIEDSESNDRELCLTSLKFGLKKINGSRYTLTGIPEQYTFLNEHQGVPITSAVQFLTMTLSFKNLKTILRLARDTLHTPTSYWSTNWDNVVEVVHLVEELASLFEPLQDQRLEQLWMTKFMAGELIALDKTTFFKDDSDTIAPDDTQELMKRLNDALWCMMIRAHNT</sequence>
<dbReference type="InterPro" id="IPR052895">
    <property type="entry name" value="HetReg/Transcr_Mod"/>
</dbReference>
<evidence type="ECO:0000313" key="2">
    <source>
        <dbReference type="EMBL" id="ETS78471.1"/>
    </source>
</evidence>
<name>W3X008_PESFW</name>
<protein>
    <recommendedName>
        <fullName evidence="1">Heterokaryon incompatibility domain-containing protein</fullName>
    </recommendedName>
</protein>
<dbReference type="OrthoDB" id="2157530at2759"/>